<dbReference type="GO" id="GO:0003735">
    <property type="term" value="F:structural constituent of ribosome"/>
    <property type="evidence" value="ECO:0007669"/>
    <property type="project" value="TreeGrafter"/>
</dbReference>
<dbReference type="PANTHER" id="PTHR28266">
    <property type="entry name" value="54S RIBOSOMAL PROTEIN L20, MITOCHONDRIAL"/>
    <property type="match status" value="1"/>
</dbReference>
<accession>A0A178ZHZ1</accession>
<dbReference type="OrthoDB" id="6021263at2759"/>
<dbReference type="AlphaFoldDB" id="A0A178ZHZ1"/>
<reference evidence="1 2" key="1">
    <citation type="submission" date="2016-04" db="EMBL/GenBank/DDBJ databases">
        <title>Draft genome of Fonsecaea erecta CBS 125763.</title>
        <authorList>
            <person name="Weiss V.A."/>
            <person name="Vicente V.A."/>
            <person name="Raittz R.T."/>
            <person name="Moreno L.F."/>
            <person name="De Souza E.M."/>
            <person name="Pedrosa F.O."/>
            <person name="Steffens M.B."/>
            <person name="Faoro H."/>
            <person name="Tadra-Sfeir M.Z."/>
            <person name="Najafzadeh M.J."/>
            <person name="Felipe M.S."/>
            <person name="Teixeira M."/>
            <person name="Sun J."/>
            <person name="Xi L."/>
            <person name="Gomes R."/>
            <person name="De Azevedo C.M."/>
            <person name="Salgado C.G."/>
            <person name="Da Silva M.B."/>
            <person name="Nascimento M.F."/>
            <person name="Queiroz-Telles F."/>
            <person name="Attili D.S."/>
            <person name="Gorbushina A."/>
        </authorList>
    </citation>
    <scope>NUCLEOTIDE SEQUENCE [LARGE SCALE GENOMIC DNA]</scope>
    <source>
        <strain evidence="1 2">CBS 125763</strain>
    </source>
</reference>
<comment type="caution">
    <text evidence="1">The sequence shown here is derived from an EMBL/GenBank/DDBJ whole genome shotgun (WGS) entry which is preliminary data.</text>
</comment>
<dbReference type="InterPro" id="IPR024388">
    <property type="entry name" value="Ribosomal_mL58"/>
</dbReference>
<gene>
    <name evidence="1" type="ORF">AYL99_07725</name>
</gene>
<dbReference type="GeneID" id="30011893"/>
<name>A0A178ZHZ1_9EURO</name>
<dbReference type="GO" id="GO:0005762">
    <property type="term" value="C:mitochondrial large ribosomal subunit"/>
    <property type="evidence" value="ECO:0007669"/>
    <property type="project" value="TreeGrafter"/>
</dbReference>
<keyword evidence="2" id="KW-1185">Reference proteome</keyword>
<dbReference type="RefSeq" id="XP_018692002.1">
    <property type="nucleotide sequence ID" value="XM_018839234.1"/>
</dbReference>
<dbReference type="Proteomes" id="UP000078343">
    <property type="component" value="Unassembled WGS sequence"/>
</dbReference>
<organism evidence="1 2">
    <name type="scientific">Fonsecaea erecta</name>
    <dbReference type="NCBI Taxonomy" id="1367422"/>
    <lineage>
        <taxon>Eukaryota</taxon>
        <taxon>Fungi</taxon>
        <taxon>Dikarya</taxon>
        <taxon>Ascomycota</taxon>
        <taxon>Pezizomycotina</taxon>
        <taxon>Eurotiomycetes</taxon>
        <taxon>Chaetothyriomycetidae</taxon>
        <taxon>Chaetothyriales</taxon>
        <taxon>Herpotrichiellaceae</taxon>
        <taxon>Fonsecaea</taxon>
    </lineage>
</organism>
<sequence length="202" mass="23874">MQSMTLFPGPPTASSRFYKLCAQILRPSFRRHQSSYRRTRSRLNIKPDPDFLPSKTEPHDHIIYNPPPSMPNVYHTPNIFLPKNDRRKVLPDPETQRTQLQLAQQLPAISGQAEKRYHLAENDLEEMRQLRRTDPTQWSVSRLSKKFDCSPVFTHLVVEGLAPEKGKEQKMVTEIVKSNWGKKRREAREDRQIRKERWYRDA</sequence>
<dbReference type="EMBL" id="LVYI01000006">
    <property type="protein sequence ID" value="OAP58635.1"/>
    <property type="molecule type" value="Genomic_DNA"/>
</dbReference>
<proteinExistence type="predicted"/>
<dbReference type="PANTHER" id="PTHR28266:SF1">
    <property type="entry name" value="LARGE RIBOSOMAL SUBUNIT PROTEIN ML58"/>
    <property type="match status" value="1"/>
</dbReference>
<evidence type="ECO:0000313" key="1">
    <source>
        <dbReference type="EMBL" id="OAP58635.1"/>
    </source>
</evidence>
<protein>
    <submittedName>
        <fullName evidence="1">Uncharacterized protein</fullName>
    </submittedName>
</protein>
<dbReference type="Pfam" id="PF12824">
    <property type="entry name" value="MRP-L20"/>
    <property type="match status" value="1"/>
</dbReference>
<evidence type="ECO:0000313" key="2">
    <source>
        <dbReference type="Proteomes" id="UP000078343"/>
    </source>
</evidence>
<dbReference type="STRING" id="1367422.A0A178ZHZ1"/>